<evidence type="ECO:0000256" key="12">
    <source>
        <dbReference type="SAM" id="Phobius"/>
    </source>
</evidence>
<evidence type="ECO:0000256" key="2">
    <source>
        <dbReference type="ARBA" id="ARBA00004651"/>
    </source>
</evidence>
<dbReference type="InterPro" id="IPR036890">
    <property type="entry name" value="HATPase_C_sf"/>
</dbReference>
<keyword evidence="12" id="KW-1133">Transmembrane helix</keyword>
<dbReference type="EMBL" id="JAPRAT010000029">
    <property type="protein sequence ID" value="MCZ0704159.1"/>
    <property type="molecule type" value="Genomic_DNA"/>
</dbReference>
<dbReference type="InterPro" id="IPR004358">
    <property type="entry name" value="Sig_transdc_His_kin-like_C"/>
</dbReference>
<evidence type="ECO:0000259" key="14">
    <source>
        <dbReference type="PROSITE" id="PS50885"/>
    </source>
</evidence>
<dbReference type="Gene3D" id="1.10.287.130">
    <property type="match status" value="1"/>
</dbReference>
<evidence type="ECO:0000256" key="8">
    <source>
        <dbReference type="ARBA" id="ARBA00022777"/>
    </source>
</evidence>
<dbReference type="Proteomes" id="UP001084197">
    <property type="component" value="Unassembled WGS sequence"/>
</dbReference>
<dbReference type="GO" id="GO:0000155">
    <property type="term" value="F:phosphorelay sensor kinase activity"/>
    <property type="evidence" value="ECO:0007669"/>
    <property type="project" value="InterPro"/>
</dbReference>
<dbReference type="FunFam" id="1.10.287.130:FF:000001">
    <property type="entry name" value="Two-component sensor histidine kinase"/>
    <property type="match status" value="1"/>
</dbReference>
<dbReference type="InterPro" id="IPR003594">
    <property type="entry name" value="HATPase_dom"/>
</dbReference>
<dbReference type="InterPro" id="IPR005467">
    <property type="entry name" value="His_kinase_dom"/>
</dbReference>
<keyword evidence="5" id="KW-0597">Phosphoprotein</keyword>
<dbReference type="SMART" id="SM00387">
    <property type="entry name" value="HATPase_c"/>
    <property type="match status" value="1"/>
</dbReference>
<evidence type="ECO:0000256" key="7">
    <source>
        <dbReference type="ARBA" id="ARBA00022741"/>
    </source>
</evidence>
<dbReference type="Gene3D" id="3.30.565.10">
    <property type="entry name" value="Histidine kinase-like ATPase, C-terminal domain"/>
    <property type="match status" value="1"/>
</dbReference>
<dbReference type="CDD" id="cd00075">
    <property type="entry name" value="HATPase"/>
    <property type="match status" value="1"/>
</dbReference>
<keyword evidence="9" id="KW-0067">ATP-binding</keyword>
<dbReference type="SUPFAM" id="SSF47384">
    <property type="entry name" value="Homodimeric domain of signal transducing histidine kinase"/>
    <property type="match status" value="1"/>
</dbReference>
<dbReference type="PANTHER" id="PTHR45453:SF1">
    <property type="entry name" value="PHOSPHATE REGULON SENSOR PROTEIN PHOR"/>
    <property type="match status" value="1"/>
</dbReference>
<dbReference type="CDD" id="cd00082">
    <property type="entry name" value="HisKA"/>
    <property type="match status" value="1"/>
</dbReference>
<dbReference type="PROSITE" id="PS50109">
    <property type="entry name" value="HIS_KIN"/>
    <property type="match status" value="1"/>
</dbReference>
<dbReference type="AlphaFoldDB" id="A0A9J6RF20"/>
<comment type="subcellular location">
    <subcellularLocation>
        <location evidence="2">Cell membrane</location>
        <topology evidence="2">Multi-pass membrane protein</topology>
    </subcellularLocation>
</comment>
<gene>
    <name evidence="15" type="ORF">OWO01_13170</name>
</gene>
<organism evidence="15 16">
    <name type="scientific">Natronobacillus azotifigens</name>
    <dbReference type="NCBI Taxonomy" id="472978"/>
    <lineage>
        <taxon>Bacteria</taxon>
        <taxon>Bacillati</taxon>
        <taxon>Bacillota</taxon>
        <taxon>Bacilli</taxon>
        <taxon>Bacillales</taxon>
        <taxon>Bacillaceae</taxon>
        <taxon>Natronobacillus</taxon>
    </lineage>
</organism>
<dbReference type="Pfam" id="PF02518">
    <property type="entry name" value="HATPase_c"/>
    <property type="match status" value="1"/>
</dbReference>
<evidence type="ECO:0000313" key="16">
    <source>
        <dbReference type="Proteomes" id="UP001084197"/>
    </source>
</evidence>
<comment type="catalytic activity">
    <reaction evidence="1">
        <text>ATP + protein L-histidine = ADP + protein N-phospho-L-histidine.</text>
        <dbReference type="EC" id="2.7.13.3"/>
    </reaction>
</comment>
<keyword evidence="8 15" id="KW-0418">Kinase</keyword>
<feature type="domain" description="Histidine kinase" evidence="13">
    <location>
        <begin position="242"/>
        <end position="456"/>
    </location>
</feature>
<dbReference type="Pfam" id="PF00672">
    <property type="entry name" value="HAMP"/>
    <property type="match status" value="1"/>
</dbReference>
<evidence type="ECO:0000313" key="15">
    <source>
        <dbReference type="EMBL" id="MCZ0704159.1"/>
    </source>
</evidence>
<feature type="domain" description="HAMP" evidence="14">
    <location>
        <begin position="182"/>
        <end position="234"/>
    </location>
</feature>
<keyword evidence="7" id="KW-0547">Nucleotide-binding</keyword>
<keyword evidence="11 12" id="KW-0472">Membrane</keyword>
<keyword evidence="12" id="KW-0812">Transmembrane</keyword>
<dbReference type="FunFam" id="3.30.565.10:FF:000006">
    <property type="entry name" value="Sensor histidine kinase WalK"/>
    <property type="match status" value="1"/>
</dbReference>
<dbReference type="GO" id="GO:0005524">
    <property type="term" value="F:ATP binding"/>
    <property type="evidence" value="ECO:0007669"/>
    <property type="project" value="UniProtKB-KW"/>
</dbReference>
<dbReference type="SUPFAM" id="SSF55874">
    <property type="entry name" value="ATPase domain of HSP90 chaperone/DNA topoisomerase II/histidine kinase"/>
    <property type="match status" value="1"/>
</dbReference>
<dbReference type="SUPFAM" id="SSF158472">
    <property type="entry name" value="HAMP domain-like"/>
    <property type="match status" value="1"/>
</dbReference>
<dbReference type="GO" id="GO:0016036">
    <property type="term" value="P:cellular response to phosphate starvation"/>
    <property type="evidence" value="ECO:0007669"/>
    <property type="project" value="TreeGrafter"/>
</dbReference>
<accession>A0A9J6RF20</accession>
<sequence length="456" mass="52167">MKKISFKLGISFLLVILILEMLLFFFLYIFIARERIENETDNLLGRGMNHRDVLEKNFTPNTIEHVALMEAEGDTKVIITDDQFDIIGASHDFNENMEILIDIGKSMDFTHHGTLVEERWNTERYLATISPIEIDGTYEGYVFMFADTNPIRTMIRNITLLFLVIGGIAIIISIIAIFFLSQFITQPLIKMKEATKNITRQGNAVTLDIHRDDELGELAREIYTLSEELEHLKNERTEFLSSVSHELRTPLTYLKGYADILNRPNLSVEDREKFASIIQEEATQLTEMVKELFLLAKMDKNQFSISKEEIPLCDFLKEIVSKLTPAFMEKNISLQLICAKDIYVNIDPIRFRQVINNLLDNARKYSSESTSVEVVVHEQKYGVSIDVRDQGEGIPEKDLPYIWERLYRVDKSRSRALGGTGLGLAIVKEIVELHGGTVEVKSVLGEGTTFTINISR</sequence>
<dbReference type="InterPro" id="IPR003660">
    <property type="entry name" value="HAMP_dom"/>
</dbReference>
<reference evidence="15" key="1">
    <citation type="submission" date="2022-11" db="EMBL/GenBank/DDBJ databases">
        <title>WGS of Natronobacillus azotifigens 24KS-1, an anaerobic diazotrophic haloalkaliphile from soda-rich habitats.</title>
        <authorList>
            <person name="Sorokin D.Y."/>
            <person name="Merkel A.Y."/>
        </authorList>
    </citation>
    <scope>NUCLEOTIDE SEQUENCE</scope>
    <source>
        <strain evidence="15">24KS-1</strain>
    </source>
</reference>
<dbReference type="GO" id="GO:0004721">
    <property type="term" value="F:phosphoprotein phosphatase activity"/>
    <property type="evidence" value="ECO:0007669"/>
    <property type="project" value="TreeGrafter"/>
</dbReference>
<dbReference type="Gene3D" id="6.10.340.10">
    <property type="match status" value="1"/>
</dbReference>
<feature type="transmembrane region" description="Helical" evidence="12">
    <location>
        <begin position="6"/>
        <end position="31"/>
    </location>
</feature>
<evidence type="ECO:0000256" key="3">
    <source>
        <dbReference type="ARBA" id="ARBA00012438"/>
    </source>
</evidence>
<name>A0A9J6RF20_9BACI</name>
<protein>
    <recommendedName>
        <fullName evidence="3">histidine kinase</fullName>
        <ecNumber evidence="3">2.7.13.3</ecNumber>
    </recommendedName>
</protein>
<evidence type="ECO:0000256" key="4">
    <source>
        <dbReference type="ARBA" id="ARBA00022475"/>
    </source>
</evidence>
<dbReference type="PANTHER" id="PTHR45453">
    <property type="entry name" value="PHOSPHATE REGULON SENSOR PROTEIN PHOR"/>
    <property type="match status" value="1"/>
</dbReference>
<dbReference type="Pfam" id="PF00512">
    <property type="entry name" value="HisKA"/>
    <property type="match status" value="1"/>
</dbReference>
<dbReference type="CDD" id="cd06225">
    <property type="entry name" value="HAMP"/>
    <property type="match status" value="1"/>
</dbReference>
<dbReference type="EC" id="2.7.13.3" evidence="3"/>
<evidence type="ECO:0000256" key="5">
    <source>
        <dbReference type="ARBA" id="ARBA00022553"/>
    </source>
</evidence>
<evidence type="ECO:0000256" key="6">
    <source>
        <dbReference type="ARBA" id="ARBA00022679"/>
    </source>
</evidence>
<dbReference type="InterPro" id="IPR050351">
    <property type="entry name" value="BphY/WalK/GraS-like"/>
</dbReference>
<evidence type="ECO:0000256" key="10">
    <source>
        <dbReference type="ARBA" id="ARBA00023012"/>
    </source>
</evidence>
<feature type="transmembrane region" description="Helical" evidence="12">
    <location>
        <begin position="160"/>
        <end position="180"/>
    </location>
</feature>
<dbReference type="PRINTS" id="PR00344">
    <property type="entry name" value="BCTRLSENSOR"/>
</dbReference>
<dbReference type="InterPro" id="IPR036097">
    <property type="entry name" value="HisK_dim/P_sf"/>
</dbReference>
<keyword evidence="10" id="KW-0902">Two-component regulatory system</keyword>
<comment type="caution">
    <text evidence="15">The sequence shown here is derived from an EMBL/GenBank/DDBJ whole genome shotgun (WGS) entry which is preliminary data.</text>
</comment>
<keyword evidence="4" id="KW-1003">Cell membrane</keyword>
<keyword evidence="16" id="KW-1185">Reference proteome</keyword>
<dbReference type="SMART" id="SM00388">
    <property type="entry name" value="HisKA"/>
    <property type="match status" value="1"/>
</dbReference>
<evidence type="ECO:0000256" key="11">
    <source>
        <dbReference type="ARBA" id="ARBA00023136"/>
    </source>
</evidence>
<dbReference type="GO" id="GO:0005886">
    <property type="term" value="C:plasma membrane"/>
    <property type="evidence" value="ECO:0007669"/>
    <property type="project" value="UniProtKB-SubCell"/>
</dbReference>
<dbReference type="RefSeq" id="WP_268780927.1">
    <property type="nucleotide sequence ID" value="NZ_JAPRAT010000029.1"/>
</dbReference>
<dbReference type="SMART" id="SM00304">
    <property type="entry name" value="HAMP"/>
    <property type="match status" value="1"/>
</dbReference>
<proteinExistence type="predicted"/>
<evidence type="ECO:0000256" key="1">
    <source>
        <dbReference type="ARBA" id="ARBA00000085"/>
    </source>
</evidence>
<evidence type="ECO:0000256" key="9">
    <source>
        <dbReference type="ARBA" id="ARBA00022840"/>
    </source>
</evidence>
<dbReference type="InterPro" id="IPR003661">
    <property type="entry name" value="HisK_dim/P_dom"/>
</dbReference>
<evidence type="ECO:0000259" key="13">
    <source>
        <dbReference type="PROSITE" id="PS50109"/>
    </source>
</evidence>
<dbReference type="PROSITE" id="PS50885">
    <property type="entry name" value="HAMP"/>
    <property type="match status" value="1"/>
</dbReference>
<keyword evidence="6" id="KW-0808">Transferase</keyword>